<dbReference type="InterPro" id="IPR011989">
    <property type="entry name" value="ARM-like"/>
</dbReference>
<dbReference type="Gene3D" id="1.25.10.10">
    <property type="entry name" value="Leucine-rich Repeat Variant"/>
    <property type="match status" value="1"/>
</dbReference>
<reference evidence="1 2" key="1">
    <citation type="submission" date="2019-03" db="EMBL/GenBank/DDBJ databases">
        <title>Single cell metagenomics reveals metabolic interactions within the superorganism composed of flagellate Streblomastix strix and complex community of Bacteroidetes bacteria on its surface.</title>
        <authorList>
            <person name="Treitli S.C."/>
            <person name="Kolisko M."/>
            <person name="Husnik F."/>
            <person name="Keeling P."/>
            <person name="Hampl V."/>
        </authorList>
    </citation>
    <scope>NUCLEOTIDE SEQUENCE [LARGE SCALE GENOMIC DNA]</scope>
    <source>
        <strain evidence="1">ST1C</strain>
    </source>
</reference>
<gene>
    <name evidence="1" type="ORF">EZS28_009338</name>
</gene>
<name>A0A5J4WL85_9EUKA</name>
<dbReference type="Proteomes" id="UP000324800">
    <property type="component" value="Unassembled WGS sequence"/>
</dbReference>
<comment type="caution">
    <text evidence="1">The sequence shown here is derived from an EMBL/GenBank/DDBJ whole genome shotgun (WGS) entry which is preliminary data.</text>
</comment>
<dbReference type="EMBL" id="SNRW01001762">
    <property type="protein sequence ID" value="KAA6395135.1"/>
    <property type="molecule type" value="Genomic_DNA"/>
</dbReference>
<sequence length="214" mass="24201">MIKSGMMQILINEIKKPVQFVVGEGKLIIIGDILRSLIIKKTELIQIILNETDFIQHYIYLLNSLALARISVEHLDILWELSLCIPVEQKRGLFVQGVIQSIIKILQSEDRLVRKKGSVIILNIIKLGVLGLKEQEQHPFLNSLTNDGTISEIIELFNDNNKKDIHGWIAHSLARLFKAQPLPNKINKKVILVIKDVQDFDGLALLAECKGLSN</sequence>
<dbReference type="SUPFAM" id="SSF48371">
    <property type="entry name" value="ARM repeat"/>
    <property type="match status" value="1"/>
</dbReference>
<accession>A0A5J4WL85</accession>
<organism evidence="1 2">
    <name type="scientific">Streblomastix strix</name>
    <dbReference type="NCBI Taxonomy" id="222440"/>
    <lineage>
        <taxon>Eukaryota</taxon>
        <taxon>Metamonada</taxon>
        <taxon>Preaxostyla</taxon>
        <taxon>Oxymonadida</taxon>
        <taxon>Streblomastigidae</taxon>
        <taxon>Streblomastix</taxon>
    </lineage>
</organism>
<protein>
    <submittedName>
        <fullName evidence="1">Uncharacterized protein</fullName>
    </submittedName>
</protein>
<proteinExistence type="predicted"/>
<dbReference type="InterPro" id="IPR016024">
    <property type="entry name" value="ARM-type_fold"/>
</dbReference>
<dbReference type="AlphaFoldDB" id="A0A5J4WL85"/>
<evidence type="ECO:0000313" key="2">
    <source>
        <dbReference type="Proteomes" id="UP000324800"/>
    </source>
</evidence>
<evidence type="ECO:0000313" key="1">
    <source>
        <dbReference type="EMBL" id="KAA6395135.1"/>
    </source>
</evidence>